<dbReference type="InterPro" id="IPR001845">
    <property type="entry name" value="HTH_ArsR_DNA-bd_dom"/>
</dbReference>
<dbReference type="Pfam" id="PF12802">
    <property type="entry name" value="MarR_2"/>
    <property type="match status" value="1"/>
</dbReference>
<sequence>MPLSAASEPAAFVRLAAHPLRWAVLTELARSDLRVRELVARTRQPQNLVSYHLRLLRAAGLVDARRSNADARDSYYHLDLDSCADAIRSSAFAIHPALLGSRTGSSDHPRLPRLDVLVACTGNSAQSPIAAALLRHRSNHGLDVVSAGSHPKPRLHPLAVRALHEQYGIDVADQRPRDLDTLAGHRFDYVITVCDKVREVCPDFGGSSEYVHWSVPDPCAAPAGHQPEYSDFVRTAADIDRRVRHLLATFTPKEALP</sequence>
<evidence type="ECO:0000313" key="3">
    <source>
        <dbReference type="EMBL" id="GAA3602836.1"/>
    </source>
</evidence>
<dbReference type="InterPro" id="IPR011991">
    <property type="entry name" value="ArsR-like_HTH"/>
</dbReference>
<dbReference type="SUPFAM" id="SSF46785">
    <property type="entry name" value="Winged helix' DNA-binding domain"/>
    <property type="match status" value="1"/>
</dbReference>
<accession>A0ABP6ZAW7</accession>
<dbReference type="SMART" id="SM00226">
    <property type="entry name" value="LMWPc"/>
    <property type="match status" value="1"/>
</dbReference>
<dbReference type="CDD" id="cd16345">
    <property type="entry name" value="LMWP_ArsC"/>
    <property type="match status" value="1"/>
</dbReference>
<proteinExistence type="predicted"/>
<dbReference type="InterPro" id="IPR036196">
    <property type="entry name" value="Ptyr_pPase_sf"/>
</dbReference>
<dbReference type="PROSITE" id="PS50987">
    <property type="entry name" value="HTH_ARSR_2"/>
    <property type="match status" value="1"/>
</dbReference>
<evidence type="ECO:0000313" key="4">
    <source>
        <dbReference type="Proteomes" id="UP001501490"/>
    </source>
</evidence>
<comment type="caution">
    <text evidence="3">The sequence shown here is derived from an EMBL/GenBank/DDBJ whole genome shotgun (WGS) entry which is preliminary data.</text>
</comment>
<dbReference type="Gene3D" id="1.10.10.10">
    <property type="entry name" value="Winged helix-like DNA-binding domain superfamily/Winged helix DNA-binding domain"/>
    <property type="match status" value="1"/>
</dbReference>
<protein>
    <submittedName>
        <fullName evidence="3">ArsR family transcriptional regulator</fullName>
    </submittedName>
</protein>
<dbReference type="Pfam" id="PF01451">
    <property type="entry name" value="LMWPc"/>
    <property type="match status" value="1"/>
</dbReference>
<organism evidence="3 4">
    <name type="scientific">Microlunatus ginsengisoli</name>
    <dbReference type="NCBI Taxonomy" id="363863"/>
    <lineage>
        <taxon>Bacteria</taxon>
        <taxon>Bacillati</taxon>
        <taxon>Actinomycetota</taxon>
        <taxon>Actinomycetes</taxon>
        <taxon>Propionibacteriales</taxon>
        <taxon>Propionibacteriaceae</taxon>
        <taxon>Microlunatus</taxon>
    </lineage>
</organism>
<dbReference type="InterPro" id="IPR000835">
    <property type="entry name" value="HTH_MarR-typ"/>
</dbReference>
<dbReference type="EMBL" id="BAABAB010000001">
    <property type="protein sequence ID" value="GAA3602836.1"/>
    <property type="molecule type" value="Genomic_DNA"/>
</dbReference>
<gene>
    <name evidence="3" type="ORF">GCM10022236_00760</name>
</gene>
<dbReference type="SUPFAM" id="SSF52788">
    <property type="entry name" value="Phosphotyrosine protein phosphatases I"/>
    <property type="match status" value="1"/>
</dbReference>
<keyword evidence="4" id="KW-1185">Reference proteome</keyword>
<evidence type="ECO:0000259" key="2">
    <source>
        <dbReference type="PROSITE" id="PS50987"/>
    </source>
</evidence>
<dbReference type="CDD" id="cd00090">
    <property type="entry name" value="HTH_ARSR"/>
    <property type="match status" value="1"/>
</dbReference>
<dbReference type="PANTHER" id="PTHR43428:SF1">
    <property type="entry name" value="ARSENATE REDUCTASE"/>
    <property type="match status" value="1"/>
</dbReference>
<name>A0ABP6ZAW7_9ACTN</name>
<dbReference type="InterPro" id="IPR036388">
    <property type="entry name" value="WH-like_DNA-bd_sf"/>
</dbReference>
<reference evidence="4" key="1">
    <citation type="journal article" date="2019" name="Int. J. Syst. Evol. Microbiol.">
        <title>The Global Catalogue of Microorganisms (GCM) 10K type strain sequencing project: providing services to taxonomists for standard genome sequencing and annotation.</title>
        <authorList>
            <consortium name="The Broad Institute Genomics Platform"/>
            <consortium name="The Broad Institute Genome Sequencing Center for Infectious Disease"/>
            <person name="Wu L."/>
            <person name="Ma J."/>
        </authorList>
    </citation>
    <scope>NUCLEOTIDE SEQUENCE [LARGE SCALE GENOMIC DNA]</scope>
    <source>
        <strain evidence="4">JCM 16929</strain>
    </source>
</reference>
<dbReference type="SMART" id="SM00418">
    <property type="entry name" value="HTH_ARSR"/>
    <property type="match status" value="1"/>
</dbReference>
<feature type="domain" description="HTH arsR-type" evidence="2">
    <location>
        <begin position="1"/>
        <end position="95"/>
    </location>
</feature>
<dbReference type="Proteomes" id="UP001501490">
    <property type="component" value="Unassembled WGS sequence"/>
</dbReference>
<dbReference type="PANTHER" id="PTHR43428">
    <property type="entry name" value="ARSENATE REDUCTASE"/>
    <property type="match status" value="1"/>
</dbReference>
<evidence type="ECO:0000256" key="1">
    <source>
        <dbReference type="ARBA" id="ARBA00022849"/>
    </source>
</evidence>
<keyword evidence="1" id="KW-0059">Arsenical resistance</keyword>
<dbReference type="RefSeq" id="WP_344801081.1">
    <property type="nucleotide sequence ID" value="NZ_BAABAB010000001.1"/>
</dbReference>
<dbReference type="InterPro" id="IPR036390">
    <property type="entry name" value="WH_DNA-bd_sf"/>
</dbReference>
<dbReference type="Gene3D" id="3.40.50.2300">
    <property type="match status" value="1"/>
</dbReference>
<dbReference type="InterPro" id="IPR023485">
    <property type="entry name" value="Ptyr_pPase"/>
</dbReference>